<feature type="domain" description="SLH" evidence="3">
    <location>
        <begin position="93"/>
        <end position="156"/>
    </location>
</feature>
<feature type="region of interest" description="Disordered" evidence="1">
    <location>
        <begin position="516"/>
        <end position="560"/>
    </location>
</feature>
<proteinExistence type="predicted"/>
<dbReference type="EMBL" id="LVJH01000022">
    <property type="protein sequence ID" value="OAB42250.1"/>
    <property type="molecule type" value="Genomic_DNA"/>
</dbReference>
<dbReference type="PANTHER" id="PTHR43308">
    <property type="entry name" value="OUTER MEMBRANE PROTEIN ALPHA-RELATED"/>
    <property type="match status" value="1"/>
</dbReference>
<dbReference type="Proteomes" id="UP000076967">
    <property type="component" value="Unassembled WGS sequence"/>
</dbReference>
<name>A0A168KN79_9BACL</name>
<feature type="region of interest" description="Disordered" evidence="1">
    <location>
        <begin position="598"/>
        <end position="620"/>
    </location>
</feature>
<reference evidence="4 5" key="1">
    <citation type="submission" date="2016-03" db="EMBL/GenBank/DDBJ databases">
        <title>Draft genome sequence of Paenibacillus glacialis DSM 22343.</title>
        <authorList>
            <person name="Shin S.-K."/>
            <person name="Yi H."/>
        </authorList>
    </citation>
    <scope>NUCLEOTIDE SEQUENCE [LARGE SCALE GENOMIC DNA]</scope>
    <source>
        <strain evidence="4 5">DSM 22343</strain>
    </source>
</reference>
<evidence type="ECO:0000259" key="3">
    <source>
        <dbReference type="PROSITE" id="PS51272"/>
    </source>
</evidence>
<accession>A0A168KN79</accession>
<dbReference type="InterPro" id="IPR051465">
    <property type="entry name" value="Cell_Envelope_Struct_Comp"/>
</dbReference>
<feature type="chain" id="PRO_5007898456" description="SLH domain-containing protein" evidence="2">
    <location>
        <begin position="27"/>
        <end position="1258"/>
    </location>
</feature>
<dbReference type="OrthoDB" id="57539at2"/>
<evidence type="ECO:0000256" key="2">
    <source>
        <dbReference type="SAM" id="SignalP"/>
    </source>
</evidence>
<evidence type="ECO:0000313" key="4">
    <source>
        <dbReference type="EMBL" id="OAB42250.1"/>
    </source>
</evidence>
<keyword evidence="2" id="KW-0732">Signal</keyword>
<dbReference type="STRING" id="494026.PGLA_13160"/>
<feature type="domain" description="SLH" evidence="3">
    <location>
        <begin position="32"/>
        <end position="91"/>
    </location>
</feature>
<keyword evidence="5" id="KW-1185">Reference proteome</keyword>
<evidence type="ECO:0000256" key="1">
    <source>
        <dbReference type="SAM" id="MobiDB-lite"/>
    </source>
</evidence>
<dbReference type="AlphaFoldDB" id="A0A168KN79"/>
<dbReference type="PANTHER" id="PTHR43308:SF5">
    <property type="entry name" value="S-LAYER PROTEIN _ PEPTIDOGLYCAN ENDO-BETA-N-ACETYLGLUCOSAMINIDASE"/>
    <property type="match status" value="1"/>
</dbReference>
<sequence length="1258" mass="137272">MTLFKKITVTTLSLAMSIGALSSVYAAESSGEITFSDLNKASVWAREAIVKAKEYNLMAGSSDGTFRPMSAVTRQEVAAALNNVMQIEPLQLSKSSFTDVISGSWSAGAIEVMKSSGWMLGDGNGTFRPTAPLTREEMAVLLVKIANINIESSVPELSVTDKDKISSWAKQSVALALESGLMQGTGTSFNPLQPVLRQEMAAIVLRVAEMKNNQQTSIIEQINNDTITISGKNYALSESLKKLFKNNSEALAKAKVKFKDENNTIISITYLELAQSGKPADTGKPEFSGNIVFDGNGANIEGSLKVAADYVTLKNINIQGNLNIGSELYNDFYALNVNVKGNTLVNGGDENTVVFDKAQLSAMTINKKNVHVEAKNMTTIGDVTVHSELSSLWGDSSVVYGHVKLQDTVRSFWNYANIKELQITASKEETILSGNGRIDKLEISGEGKAKIMTTVPIGTIIIKNKDAQITLPLNVNIANLVLPEGVKAQDIISNYEQVKTHIGQLNNNVNPEYINKIGSGSNNSSGSGSSSGNNGNSGSGGNTTTPSPTEPPLQPGNSNNFLIKTYKYRDMNSVELVLKPKASGTVYFIATPSTYNSSRPTIEQIKNGKNDDNSPADSSGHFSVTAGSLATHKAVGLKEEEAYIIWSVFVDAAGKESGVTFLYSVQNYQPNSNIVLPYEKANLSEISTQFTSPLDNNVTMVTDPKAILQKGILRNYGFGYIPVKSISWDVSKPDMPILTFHFDQVNLGTIDSYRIDWRFVDRALTMDGGKYGLGGHGAYTGEKVVDLITAQLKLETGTVADPVKADDVIYVLKAYPSPLDTELNLIEYNAEYYQRYFAEVNGSIHNYTDVKSIIANVNTQYPAPAKEVTEVLMNMNNASSSNTIKYYLENKASIIGIDLTSYTAMNTDAKNLISQYVLTQRKLQPRGKYTNLEQIRIAFEEACSLNTDIPLGLSFIDTDARAGYLGGIIIWTPGSDEAGIEQYELLYSFNKQSSTVLATVDKVSGHQYVLPVDTIVPAGATHIGVRGIRAEQSYTAVVYTPLKDILPLQPGKPAVDNDDMYNVLVGADNTMEFSIDSGVSWITYDEQSDYTFPGRISVYVRYKADSQNQVPAGKYEIVSFVDNVYMFVGINDVGNTFDQGATSAMEYSSDNGHTWTTYVNQEFPGDLKILLRERGSSVLPAGATKAFEFTSKVNIGIFSGGKYFEPSCDSFEYSLNGSEYQHWPKDKIIQFNPGDIVVIREEARGQFPAGKEEVFNIQ</sequence>
<organism evidence="4 5">
    <name type="scientific">Paenibacillus glacialis</name>
    <dbReference type="NCBI Taxonomy" id="494026"/>
    <lineage>
        <taxon>Bacteria</taxon>
        <taxon>Bacillati</taxon>
        <taxon>Bacillota</taxon>
        <taxon>Bacilli</taxon>
        <taxon>Bacillales</taxon>
        <taxon>Paenibacillaceae</taxon>
        <taxon>Paenibacillus</taxon>
    </lineage>
</organism>
<feature type="compositionally biased region" description="Low complexity" evidence="1">
    <location>
        <begin position="518"/>
        <end position="534"/>
    </location>
</feature>
<dbReference type="Pfam" id="PF13285">
    <property type="entry name" value="DUF4073"/>
    <property type="match status" value="1"/>
</dbReference>
<dbReference type="Pfam" id="PF00395">
    <property type="entry name" value="SLH"/>
    <property type="match status" value="3"/>
</dbReference>
<feature type="domain" description="SLH" evidence="3">
    <location>
        <begin position="157"/>
        <end position="218"/>
    </location>
</feature>
<dbReference type="InterPro" id="IPR025142">
    <property type="entry name" value="DUF4073"/>
</dbReference>
<dbReference type="PROSITE" id="PS51272">
    <property type="entry name" value="SLH"/>
    <property type="match status" value="3"/>
</dbReference>
<gene>
    <name evidence="4" type="ORF">PGLA_13160</name>
</gene>
<dbReference type="RefSeq" id="WP_068533395.1">
    <property type="nucleotide sequence ID" value="NZ_LVJH01000022.1"/>
</dbReference>
<comment type="caution">
    <text evidence="4">The sequence shown here is derived from an EMBL/GenBank/DDBJ whole genome shotgun (WGS) entry which is preliminary data.</text>
</comment>
<feature type="signal peptide" evidence="2">
    <location>
        <begin position="1"/>
        <end position="26"/>
    </location>
</feature>
<protein>
    <recommendedName>
        <fullName evidence="3">SLH domain-containing protein</fullName>
    </recommendedName>
</protein>
<evidence type="ECO:0000313" key="5">
    <source>
        <dbReference type="Proteomes" id="UP000076967"/>
    </source>
</evidence>
<dbReference type="InterPro" id="IPR001119">
    <property type="entry name" value="SLH_dom"/>
</dbReference>